<organism evidence="3 4">
    <name type="scientific">Dunaliella salina</name>
    <name type="common">Green alga</name>
    <name type="synonym">Protococcus salinus</name>
    <dbReference type="NCBI Taxonomy" id="3046"/>
    <lineage>
        <taxon>Eukaryota</taxon>
        <taxon>Viridiplantae</taxon>
        <taxon>Chlorophyta</taxon>
        <taxon>core chlorophytes</taxon>
        <taxon>Chlorophyceae</taxon>
        <taxon>CS clade</taxon>
        <taxon>Chlamydomonadales</taxon>
        <taxon>Dunaliellaceae</taxon>
        <taxon>Dunaliella</taxon>
    </lineage>
</organism>
<dbReference type="Pfam" id="PF13344">
    <property type="entry name" value="Hydrolase_6"/>
    <property type="match status" value="1"/>
</dbReference>
<dbReference type="SUPFAM" id="SSF56784">
    <property type="entry name" value="HAD-like"/>
    <property type="match status" value="1"/>
</dbReference>
<proteinExistence type="predicted"/>
<evidence type="ECO:0000313" key="4">
    <source>
        <dbReference type="Proteomes" id="UP000815325"/>
    </source>
</evidence>
<dbReference type="NCBIfam" id="TIGR01460">
    <property type="entry name" value="HAD-SF-IIA"/>
    <property type="match status" value="1"/>
</dbReference>
<dbReference type="Proteomes" id="UP000815325">
    <property type="component" value="Unassembled WGS sequence"/>
</dbReference>
<protein>
    <submittedName>
        <fullName evidence="3">HAD-like domain-containing protein</fullName>
    </submittedName>
</protein>
<feature type="region of interest" description="Disordered" evidence="2">
    <location>
        <begin position="13"/>
        <end position="44"/>
    </location>
</feature>
<evidence type="ECO:0000313" key="3">
    <source>
        <dbReference type="EMBL" id="KAF5829162.1"/>
    </source>
</evidence>
<gene>
    <name evidence="3" type="ORF">DUNSADRAFT_16487</name>
</gene>
<evidence type="ECO:0000256" key="1">
    <source>
        <dbReference type="ARBA" id="ARBA00022801"/>
    </source>
</evidence>
<dbReference type="NCBIfam" id="TIGR01452">
    <property type="entry name" value="PGP_euk"/>
    <property type="match status" value="1"/>
</dbReference>
<dbReference type="Pfam" id="PF13242">
    <property type="entry name" value="Hydrolase_like"/>
    <property type="match status" value="1"/>
</dbReference>
<dbReference type="InterPro" id="IPR006349">
    <property type="entry name" value="PGP_euk"/>
</dbReference>
<dbReference type="EMBL" id="MU070196">
    <property type="protein sequence ID" value="KAF5829162.1"/>
    <property type="molecule type" value="Genomic_DNA"/>
</dbReference>
<comment type="caution">
    <text evidence="3">The sequence shown here is derived from an EMBL/GenBank/DDBJ whole genome shotgun (WGS) entry which is preliminary data.</text>
</comment>
<dbReference type="PANTHER" id="PTHR19288:SF93">
    <property type="entry name" value="FI11325P-RELATED"/>
    <property type="match status" value="1"/>
</dbReference>
<dbReference type="InterPro" id="IPR023214">
    <property type="entry name" value="HAD_sf"/>
</dbReference>
<dbReference type="Gene3D" id="3.40.50.1000">
    <property type="entry name" value="HAD superfamily/HAD-like"/>
    <property type="match status" value="2"/>
</dbReference>
<feature type="compositionally biased region" description="Low complexity" evidence="2">
    <location>
        <begin position="17"/>
        <end position="35"/>
    </location>
</feature>
<name>A0ABQ7G3H3_DUNSA</name>
<dbReference type="InterPro" id="IPR006357">
    <property type="entry name" value="HAD-SF_hydro_IIA"/>
</dbReference>
<accession>A0ABQ7G3H3</accession>
<dbReference type="PANTHER" id="PTHR19288">
    <property type="entry name" value="4-NITROPHENYLPHOSPHATASE-RELATED"/>
    <property type="match status" value="1"/>
</dbReference>
<evidence type="ECO:0000256" key="2">
    <source>
        <dbReference type="SAM" id="MobiDB-lite"/>
    </source>
</evidence>
<keyword evidence="4" id="KW-1185">Reference proteome</keyword>
<reference evidence="3" key="1">
    <citation type="submission" date="2017-08" db="EMBL/GenBank/DDBJ databases">
        <authorList>
            <person name="Polle J.E."/>
            <person name="Barry K."/>
            <person name="Cushman J."/>
            <person name="Schmutz J."/>
            <person name="Tran D."/>
            <person name="Hathwaick L.T."/>
            <person name="Yim W.C."/>
            <person name="Jenkins J."/>
            <person name="Mckie-Krisberg Z.M."/>
            <person name="Prochnik S."/>
            <person name="Lindquist E."/>
            <person name="Dockter R.B."/>
            <person name="Adam C."/>
            <person name="Molina H."/>
            <person name="Bunkerborg J."/>
            <person name="Jin E."/>
            <person name="Buchheim M."/>
            <person name="Magnuson J."/>
        </authorList>
    </citation>
    <scope>NUCLEOTIDE SEQUENCE</scope>
    <source>
        <strain evidence="3">CCAP 19/18</strain>
    </source>
</reference>
<keyword evidence="1" id="KW-0378">Hydrolase</keyword>
<dbReference type="InterPro" id="IPR036412">
    <property type="entry name" value="HAD-like_sf"/>
</dbReference>
<sequence length="379" mass="40811">MLMHSRFAQTFAHRGASSKMMPPSVPSSRPAVPASNGVSKPDVSVRSYPHAGNQALVDRKAIGKAEFIRPEDGKAVMDDIDCIIFDCDGVLWRGFNTIPNSPETLKDLRARGKKLLFVTNNAGKSRKGYVKRFTSVGLDVSPDEIVPASFAAAAYLDSINFKATGKKALCIANSGTEEELQEHGIPYIGGEKWREPLLDSADKIKDLVIDENIGAVVVGFDGLLSYSRIVYASCCLRELPGCLFVVTNVDPNDNLGQPTKAPFNQQPLRRMMPVTGTMVQSIAHPTGKQPVIAGKGGSWLFPYLMAKYNLNPQRTAMVGDRLDTDIVLGAEGGLKTIMPLTGVTTLEELEDAKKVAGQPGALPIPDYVINTVATLAGLP</sequence>